<evidence type="ECO:0000256" key="2">
    <source>
        <dbReference type="ARBA" id="ARBA00023180"/>
    </source>
</evidence>
<evidence type="ECO:0000313" key="6">
    <source>
        <dbReference type="EMBL" id="RWS29692.1"/>
    </source>
</evidence>
<keyword evidence="7" id="KW-1185">Reference proteome</keyword>
<dbReference type="Gene3D" id="3.60.21.10">
    <property type="match status" value="1"/>
</dbReference>
<dbReference type="EC" id="3.1.3.2" evidence="3"/>
<dbReference type="GO" id="GO:0046872">
    <property type="term" value="F:metal ion binding"/>
    <property type="evidence" value="ECO:0007669"/>
    <property type="project" value="InterPro"/>
</dbReference>
<evidence type="ECO:0000259" key="5">
    <source>
        <dbReference type="Pfam" id="PF14008"/>
    </source>
</evidence>
<dbReference type="InterPro" id="IPR029052">
    <property type="entry name" value="Metallo-depent_PP-like"/>
</dbReference>
<comment type="similarity">
    <text evidence="3">Belongs to the metallophosphoesterase superfamily. Purple acid phosphatase family.</text>
</comment>
<feature type="domain" description="Calcineurin-like phosphoesterase" evidence="4">
    <location>
        <begin position="91"/>
        <end position="287"/>
    </location>
</feature>
<sequence length="387" mass="44556">MTVTWVTLCPSKEGSVQYGTPLIDKSTNASVTKFEDGGKRRKVIYVYRAFLTDLIPGQKYFVGDLGLENGQSVPSLIDDVMNEKIDFVIHNGWYSFLALASLTVSLILGDIAYDMHSKNGKVGNEFMRKIEAIAANVAYMTTPGNHEETYNFSHYENRFTMIDWNTGKMNNHYYSFKAGPVLIICFSTEFYYSTYYNEYHIRTQYEWLKSTLQKANQPENRLLQPWIITVGHQPMYCTMKNVALNHDCTNKRSKVRKGIGESGEYGLEYLFYKHGVDLQMWAHEHSYERLWPVYDSIVLNGSILEPYTNPKAPVHLISGGAGNFKGFDEFSDVIENWSALRVNDYGYTIIEVINVTHTKLVQYSVVEKIEFDEFYLVKDVHGSYEKL</sequence>
<evidence type="ECO:0000259" key="4">
    <source>
        <dbReference type="Pfam" id="PF00149"/>
    </source>
</evidence>
<keyword evidence="2" id="KW-0325">Glycoprotein</keyword>
<dbReference type="STRING" id="299467.A0A443SQC7"/>
<feature type="domain" description="Purple acid phosphatase C-terminal" evidence="5">
    <location>
        <begin position="312"/>
        <end position="362"/>
    </location>
</feature>
<dbReference type="InterPro" id="IPR008963">
    <property type="entry name" value="Purple_acid_Pase-like_N"/>
</dbReference>
<dbReference type="SUPFAM" id="SSF56300">
    <property type="entry name" value="Metallo-dependent phosphatases"/>
    <property type="match status" value="1"/>
</dbReference>
<keyword evidence="1" id="KW-0732">Signal</keyword>
<name>A0A443SQC7_9ACAR</name>
<dbReference type="SUPFAM" id="SSF49363">
    <property type="entry name" value="Purple acid phosphatase, N-terminal domain"/>
    <property type="match status" value="1"/>
</dbReference>
<dbReference type="GO" id="GO:0003993">
    <property type="term" value="F:acid phosphatase activity"/>
    <property type="evidence" value="ECO:0007669"/>
    <property type="project" value="UniProtKB-EC"/>
</dbReference>
<accession>A0A443SQC7</accession>
<dbReference type="InterPro" id="IPR025733">
    <property type="entry name" value="PAPs_C"/>
</dbReference>
<dbReference type="Pfam" id="PF00149">
    <property type="entry name" value="Metallophos"/>
    <property type="match status" value="1"/>
</dbReference>
<evidence type="ECO:0000313" key="7">
    <source>
        <dbReference type="Proteomes" id="UP000288716"/>
    </source>
</evidence>
<comment type="caution">
    <text evidence="6">The sequence shown here is derived from an EMBL/GenBank/DDBJ whole genome shotgun (WGS) entry which is preliminary data.</text>
</comment>
<organism evidence="6 7">
    <name type="scientific">Leptotrombidium deliense</name>
    <dbReference type="NCBI Taxonomy" id="299467"/>
    <lineage>
        <taxon>Eukaryota</taxon>
        <taxon>Metazoa</taxon>
        <taxon>Ecdysozoa</taxon>
        <taxon>Arthropoda</taxon>
        <taxon>Chelicerata</taxon>
        <taxon>Arachnida</taxon>
        <taxon>Acari</taxon>
        <taxon>Acariformes</taxon>
        <taxon>Trombidiformes</taxon>
        <taxon>Prostigmata</taxon>
        <taxon>Anystina</taxon>
        <taxon>Parasitengona</taxon>
        <taxon>Trombiculoidea</taxon>
        <taxon>Trombiculidae</taxon>
        <taxon>Leptotrombidium</taxon>
    </lineage>
</organism>
<dbReference type="AlphaFoldDB" id="A0A443SQC7"/>
<dbReference type="EMBL" id="NCKV01000803">
    <property type="protein sequence ID" value="RWS29692.1"/>
    <property type="molecule type" value="Genomic_DNA"/>
</dbReference>
<dbReference type="PANTHER" id="PTHR45867">
    <property type="entry name" value="PURPLE ACID PHOSPHATASE"/>
    <property type="match status" value="1"/>
</dbReference>
<keyword evidence="3" id="KW-0378">Hydrolase</keyword>
<dbReference type="OrthoDB" id="45007at2759"/>
<dbReference type="InterPro" id="IPR041792">
    <property type="entry name" value="MPP_PAP"/>
</dbReference>
<dbReference type="Pfam" id="PF14008">
    <property type="entry name" value="Metallophos_C"/>
    <property type="match status" value="1"/>
</dbReference>
<dbReference type="Proteomes" id="UP000288716">
    <property type="component" value="Unassembled WGS sequence"/>
</dbReference>
<comment type="catalytic activity">
    <reaction evidence="3">
        <text>a phosphate monoester + H2O = an alcohol + phosphate</text>
        <dbReference type="Rhea" id="RHEA:15017"/>
        <dbReference type="ChEBI" id="CHEBI:15377"/>
        <dbReference type="ChEBI" id="CHEBI:30879"/>
        <dbReference type="ChEBI" id="CHEBI:43474"/>
        <dbReference type="ChEBI" id="CHEBI:67140"/>
        <dbReference type="EC" id="3.1.3.2"/>
    </reaction>
</comment>
<evidence type="ECO:0000256" key="1">
    <source>
        <dbReference type="ARBA" id="ARBA00022729"/>
    </source>
</evidence>
<dbReference type="VEuPathDB" id="VectorBase:LDEU002350"/>
<dbReference type="InterPro" id="IPR004843">
    <property type="entry name" value="Calcineurin-like_PHP"/>
</dbReference>
<reference evidence="6 7" key="1">
    <citation type="journal article" date="2018" name="Gigascience">
        <title>Genomes of trombidid mites reveal novel predicted allergens and laterally-transferred genes associated with secondary metabolism.</title>
        <authorList>
            <person name="Dong X."/>
            <person name="Chaisiri K."/>
            <person name="Xia D."/>
            <person name="Armstrong S.D."/>
            <person name="Fang Y."/>
            <person name="Donnelly M.J."/>
            <person name="Kadowaki T."/>
            <person name="McGarry J.W."/>
            <person name="Darby A.C."/>
            <person name="Makepeace B.L."/>
        </authorList>
    </citation>
    <scope>NUCLEOTIDE SEQUENCE [LARGE SCALE GENOMIC DNA]</scope>
    <source>
        <strain evidence="6">UoL-UT</strain>
    </source>
</reference>
<gene>
    <name evidence="6" type="ORF">B4U80_07814</name>
</gene>
<dbReference type="CDD" id="cd00839">
    <property type="entry name" value="MPP_PAPs"/>
    <property type="match status" value="1"/>
</dbReference>
<proteinExistence type="inferred from homology"/>
<evidence type="ECO:0000256" key="3">
    <source>
        <dbReference type="RuleBase" id="RU361203"/>
    </source>
</evidence>
<protein>
    <recommendedName>
        <fullName evidence="3">Purple acid phosphatase</fullName>
        <ecNumber evidence="3">3.1.3.2</ecNumber>
    </recommendedName>
</protein>